<dbReference type="EMBL" id="JAVHJS010000018">
    <property type="protein sequence ID" value="KAK2829384.1"/>
    <property type="molecule type" value="Genomic_DNA"/>
</dbReference>
<sequence>MVSNGLDASNTCDDPDHSAVEEGAESSQRSDSAKFKWGKSLNSPSAGSDTQQTTDSGFFLGTSMGLDLQADALTSGAAFSMWNSVWHKGIKAEEDVGVVLVADCEP</sequence>
<feature type="compositionally biased region" description="Polar residues" evidence="1">
    <location>
        <begin position="40"/>
        <end position="56"/>
    </location>
</feature>
<evidence type="ECO:0000313" key="2">
    <source>
        <dbReference type="EMBL" id="KAK2829384.1"/>
    </source>
</evidence>
<accession>A0AA88M396</accession>
<dbReference type="AlphaFoldDB" id="A0AA88M396"/>
<comment type="caution">
    <text evidence="2">The sequence shown here is derived from an EMBL/GenBank/DDBJ whole genome shotgun (WGS) entry which is preliminary data.</text>
</comment>
<reference evidence="2" key="1">
    <citation type="submission" date="2023-08" db="EMBL/GenBank/DDBJ databases">
        <title>Pelteobagrus vachellii genome.</title>
        <authorList>
            <person name="Liu H."/>
        </authorList>
    </citation>
    <scope>NUCLEOTIDE SEQUENCE</scope>
    <source>
        <strain evidence="2">PRFRI_2022a</strain>
        <tissue evidence="2">Muscle</tissue>
    </source>
</reference>
<keyword evidence="3" id="KW-1185">Reference proteome</keyword>
<feature type="compositionally biased region" description="Polar residues" evidence="1">
    <location>
        <begin position="1"/>
        <end position="12"/>
    </location>
</feature>
<name>A0AA88M396_TACVA</name>
<protein>
    <submittedName>
        <fullName evidence="2">Uncharacterized protein</fullName>
    </submittedName>
</protein>
<dbReference type="Proteomes" id="UP001187315">
    <property type="component" value="Unassembled WGS sequence"/>
</dbReference>
<proteinExistence type="predicted"/>
<gene>
    <name evidence="2" type="ORF">Q7C36_017374</name>
</gene>
<feature type="region of interest" description="Disordered" evidence="1">
    <location>
        <begin position="1"/>
        <end position="56"/>
    </location>
</feature>
<organism evidence="2 3">
    <name type="scientific">Tachysurus vachellii</name>
    <name type="common">Darkbarbel catfish</name>
    <name type="synonym">Pelteobagrus vachellii</name>
    <dbReference type="NCBI Taxonomy" id="175792"/>
    <lineage>
        <taxon>Eukaryota</taxon>
        <taxon>Metazoa</taxon>
        <taxon>Chordata</taxon>
        <taxon>Craniata</taxon>
        <taxon>Vertebrata</taxon>
        <taxon>Euteleostomi</taxon>
        <taxon>Actinopterygii</taxon>
        <taxon>Neopterygii</taxon>
        <taxon>Teleostei</taxon>
        <taxon>Ostariophysi</taxon>
        <taxon>Siluriformes</taxon>
        <taxon>Bagridae</taxon>
        <taxon>Tachysurus</taxon>
    </lineage>
</organism>
<evidence type="ECO:0000313" key="3">
    <source>
        <dbReference type="Proteomes" id="UP001187315"/>
    </source>
</evidence>
<evidence type="ECO:0000256" key="1">
    <source>
        <dbReference type="SAM" id="MobiDB-lite"/>
    </source>
</evidence>